<dbReference type="Proteomes" id="UP000324800">
    <property type="component" value="Unassembled WGS sequence"/>
</dbReference>
<gene>
    <name evidence="2" type="ORF">EZS28_008324</name>
</gene>
<feature type="region of interest" description="Disordered" evidence="1">
    <location>
        <begin position="174"/>
        <end position="253"/>
    </location>
</feature>
<dbReference type="AlphaFoldDB" id="A0A5J4WPM3"/>
<evidence type="ECO:0000256" key="1">
    <source>
        <dbReference type="SAM" id="MobiDB-lite"/>
    </source>
</evidence>
<sequence length="253" mass="28515">MSLCFVKMEEMANIDLSVSIIDDEEQTAAVCIQPKQSVQRERYDVRKTNNPRVCPTETLFVWFTRLREHFQQSPTNFIHLFQTENWEQADHRYTSARLERLVLTLGVKGATANSKDTHLLQNQLHRNLMGGQQMEQDSKASALVKNHDKKQASQIISKQCGGARVFEGDLLQQSPLGDDLQLPPQETPASPFSFPIISSQPIVEAESPNDRESAKVQKSQVKKDDQDMEPQGEAQDSSMTKDSDRAATGEAQK</sequence>
<proteinExistence type="predicted"/>
<protein>
    <submittedName>
        <fullName evidence="2">Uncharacterized protein</fullName>
    </submittedName>
</protein>
<evidence type="ECO:0000313" key="3">
    <source>
        <dbReference type="Proteomes" id="UP000324800"/>
    </source>
</evidence>
<dbReference type="EMBL" id="SNRW01001503">
    <property type="protein sequence ID" value="KAA6396149.1"/>
    <property type="molecule type" value="Genomic_DNA"/>
</dbReference>
<comment type="caution">
    <text evidence="2">The sequence shown here is derived from an EMBL/GenBank/DDBJ whole genome shotgun (WGS) entry which is preliminary data.</text>
</comment>
<name>A0A5J4WPM3_9EUKA</name>
<organism evidence="2 3">
    <name type="scientific">Streblomastix strix</name>
    <dbReference type="NCBI Taxonomy" id="222440"/>
    <lineage>
        <taxon>Eukaryota</taxon>
        <taxon>Metamonada</taxon>
        <taxon>Preaxostyla</taxon>
        <taxon>Oxymonadida</taxon>
        <taxon>Streblomastigidae</taxon>
        <taxon>Streblomastix</taxon>
    </lineage>
</organism>
<reference evidence="2 3" key="1">
    <citation type="submission" date="2019-03" db="EMBL/GenBank/DDBJ databases">
        <title>Single cell metagenomics reveals metabolic interactions within the superorganism composed of flagellate Streblomastix strix and complex community of Bacteroidetes bacteria on its surface.</title>
        <authorList>
            <person name="Treitli S.C."/>
            <person name="Kolisko M."/>
            <person name="Husnik F."/>
            <person name="Keeling P."/>
            <person name="Hampl V."/>
        </authorList>
    </citation>
    <scope>NUCLEOTIDE SEQUENCE [LARGE SCALE GENOMIC DNA]</scope>
    <source>
        <strain evidence="2">ST1C</strain>
    </source>
</reference>
<accession>A0A5J4WPM3</accession>
<feature type="compositionally biased region" description="Basic and acidic residues" evidence="1">
    <location>
        <begin position="239"/>
        <end position="253"/>
    </location>
</feature>
<feature type="compositionally biased region" description="Basic and acidic residues" evidence="1">
    <location>
        <begin position="208"/>
        <end position="225"/>
    </location>
</feature>
<evidence type="ECO:0000313" key="2">
    <source>
        <dbReference type="EMBL" id="KAA6396149.1"/>
    </source>
</evidence>
<feature type="compositionally biased region" description="Low complexity" evidence="1">
    <location>
        <begin position="190"/>
        <end position="199"/>
    </location>
</feature>